<evidence type="ECO:0000256" key="7">
    <source>
        <dbReference type="ARBA" id="ARBA00022729"/>
    </source>
</evidence>
<accession>T1EI67</accession>
<keyword evidence="14" id="KW-0325">Glycoprotein</keyword>
<dbReference type="RefSeq" id="XP_009018862.1">
    <property type="nucleotide sequence ID" value="XM_009020614.1"/>
</dbReference>
<dbReference type="OrthoDB" id="269384at2759"/>
<evidence type="ECO:0000256" key="11">
    <source>
        <dbReference type="ARBA" id="ARBA00023002"/>
    </source>
</evidence>
<keyword evidence="10" id="KW-0249">Electron transport</keyword>
<organism evidence="17 18">
    <name type="scientific">Helobdella robusta</name>
    <name type="common">Californian leech</name>
    <dbReference type="NCBI Taxonomy" id="6412"/>
    <lineage>
        <taxon>Eukaryota</taxon>
        <taxon>Metazoa</taxon>
        <taxon>Spiralia</taxon>
        <taxon>Lophotrochozoa</taxon>
        <taxon>Annelida</taxon>
        <taxon>Clitellata</taxon>
        <taxon>Hirudinea</taxon>
        <taxon>Rhynchobdellida</taxon>
        <taxon>Glossiphoniidae</taxon>
        <taxon>Helobdella</taxon>
    </lineage>
</organism>
<dbReference type="GO" id="GO:0071949">
    <property type="term" value="F:FAD binding"/>
    <property type="evidence" value="ECO:0007669"/>
    <property type="project" value="InterPro"/>
</dbReference>
<dbReference type="Pfam" id="PF04137">
    <property type="entry name" value="ERO1"/>
    <property type="match status" value="1"/>
</dbReference>
<dbReference type="GO" id="GO:0015035">
    <property type="term" value="F:protein-disulfide reductase activity"/>
    <property type="evidence" value="ECO:0007669"/>
    <property type="project" value="InterPro"/>
</dbReference>
<dbReference type="CTD" id="20196267"/>
<dbReference type="HOGENOM" id="CLU_023061_0_1_1"/>
<evidence type="ECO:0000256" key="12">
    <source>
        <dbReference type="ARBA" id="ARBA00023136"/>
    </source>
</evidence>
<evidence type="ECO:0000313" key="18">
    <source>
        <dbReference type="Proteomes" id="UP000015101"/>
    </source>
</evidence>
<evidence type="ECO:0000256" key="1">
    <source>
        <dbReference type="ARBA" id="ARBA00001974"/>
    </source>
</evidence>
<evidence type="ECO:0000256" key="9">
    <source>
        <dbReference type="ARBA" id="ARBA00022827"/>
    </source>
</evidence>
<comment type="cofactor">
    <cofactor evidence="1">
        <name>FAD</name>
        <dbReference type="ChEBI" id="CHEBI:57692"/>
    </cofactor>
</comment>
<dbReference type="InterPro" id="IPR007266">
    <property type="entry name" value="Ero1"/>
</dbReference>
<comment type="subcellular location">
    <subcellularLocation>
        <location evidence="2">Endoplasmic reticulum membrane</location>
        <topology evidence="2">Peripheral membrane protein</topology>
        <orientation evidence="2">Lumenal side</orientation>
    </subcellularLocation>
</comment>
<dbReference type="InterPro" id="IPR037192">
    <property type="entry name" value="ERO1-like_sf"/>
</dbReference>
<dbReference type="EMBL" id="AMQM01004806">
    <property type="status" value="NOT_ANNOTATED_CDS"/>
    <property type="molecule type" value="Genomic_DNA"/>
</dbReference>
<dbReference type="GO" id="GO:0005789">
    <property type="term" value="C:endoplasmic reticulum membrane"/>
    <property type="evidence" value="ECO:0007669"/>
    <property type="project" value="UniProtKB-SubCell"/>
</dbReference>
<dbReference type="eggNOG" id="KOG2608">
    <property type="taxonomic scope" value="Eukaryota"/>
</dbReference>
<reference evidence="18" key="1">
    <citation type="submission" date="2012-12" db="EMBL/GenBank/DDBJ databases">
        <authorList>
            <person name="Hellsten U."/>
            <person name="Grimwood J."/>
            <person name="Chapman J.A."/>
            <person name="Shapiro H."/>
            <person name="Aerts A."/>
            <person name="Otillar R.P."/>
            <person name="Terry A.Y."/>
            <person name="Boore J.L."/>
            <person name="Simakov O."/>
            <person name="Marletaz F."/>
            <person name="Cho S.-J."/>
            <person name="Edsinger-Gonzales E."/>
            <person name="Havlak P."/>
            <person name="Kuo D.-H."/>
            <person name="Larsson T."/>
            <person name="Lv J."/>
            <person name="Arendt D."/>
            <person name="Savage R."/>
            <person name="Osoegawa K."/>
            <person name="de Jong P."/>
            <person name="Lindberg D.R."/>
            <person name="Seaver E.C."/>
            <person name="Weisblat D.A."/>
            <person name="Putnam N.H."/>
            <person name="Grigoriev I.V."/>
            <person name="Rokhsar D.S."/>
        </authorList>
    </citation>
    <scope>NUCLEOTIDE SEQUENCE</scope>
</reference>
<comment type="similarity">
    <text evidence="3">Belongs to the EROs family.</text>
</comment>
<dbReference type="OMA" id="LTWGEGP"/>
<keyword evidence="7" id="KW-0732">Signal</keyword>
<keyword evidence="13" id="KW-1015">Disulfide bond</keyword>
<keyword evidence="11" id="KW-0560">Oxidoreductase</keyword>
<reference evidence="17" key="3">
    <citation type="submission" date="2015-06" db="UniProtKB">
        <authorList>
            <consortium name="EnsemblMetazoa"/>
        </authorList>
    </citation>
    <scope>IDENTIFICATION</scope>
</reference>
<dbReference type="KEGG" id="hro:HELRODRAFT_135018"/>
<keyword evidence="18" id="KW-1185">Reference proteome</keyword>
<dbReference type="GO" id="GO:0034975">
    <property type="term" value="P:protein folding in endoplasmic reticulum"/>
    <property type="evidence" value="ECO:0007669"/>
    <property type="project" value="InterPro"/>
</dbReference>
<dbReference type="GeneID" id="20196267"/>
<dbReference type="EMBL" id="KB096676">
    <property type="protein sequence ID" value="ESO03169.1"/>
    <property type="molecule type" value="Genomic_DNA"/>
</dbReference>
<dbReference type="EMBL" id="AMQM01004805">
    <property type="status" value="NOT_ANNOTATED_CDS"/>
    <property type="molecule type" value="Genomic_DNA"/>
</dbReference>
<evidence type="ECO:0000256" key="6">
    <source>
        <dbReference type="ARBA" id="ARBA00022630"/>
    </source>
</evidence>
<evidence type="ECO:0000256" key="15">
    <source>
        <dbReference type="ARBA" id="ARBA00023284"/>
    </source>
</evidence>
<evidence type="ECO:0000256" key="10">
    <source>
        <dbReference type="ARBA" id="ARBA00022982"/>
    </source>
</evidence>
<keyword evidence="6" id="KW-0285">Flavoprotein</keyword>
<dbReference type="GO" id="GO:0016972">
    <property type="term" value="F:thiol oxidase activity"/>
    <property type="evidence" value="ECO:0007669"/>
    <property type="project" value="InterPro"/>
</dbReference>
<evidence type="ECO:0000256" key="2">
    <source>
        <dbReference type="ARBA" id="ARBA00004367"/>
    </source>
</evidence>
<evidence type="ECO:0000256" key="5">
    <source>
        <dbReference type="ARBA" id="ARBA00022448"/>
    </source>
</evidence>
<dbReference type="PANTHER" id="PTHR12613">
    <property type="entry name" value="ERO1-RELATED"/>
    <property type="match status" value="1"/>
</dbReference>
<dbReference type="SUPFAM" id="SSF110019">
    <property type="entry name" value="ERO1-like"/>
    <property type="match status" value="1"/>
</dbReference>
<keyword evidence="8" id="KW-0256">Endoplasmic reticulum</keyword>
<keyword evidence="12" id="KW-0472">Membrane</keyword>
<evidence type="ECO:0000256" key="4">
    <source>
        <dbReference type="ARBA" id="ARBA00011802"/>
    </source>
</evidence>
<sequence length="169" mass="19604">WGPNLEEFIKRFDPKLTWGEGPTRLKNMYFTYLVELRALVKAAPYLKGVRLLESYFTGNEEEDRKVREMVATLLDTLKEFPDQFDENKLFQGDFKKLKEEFKVHFRNISVILDCVGCDKCRLWGKVQFTGMGTALKILFSGDNKQPFSTLTKGQLTRGEIVALFNAFSR</sequence>
<evidence type="ECO:0000256" key="14">
    <source>
        <dbReference type="ARBA" id="ARBA00023180"/>
    </source>
</evidence>
<dbReference type="EnsemblMetazoa" id="HelroT135018">
    <property type="protein sequence ID" value="HelroP135018"/>
    <property type="gene ID" value="HelroG135018"/>
</dbReference>
<gene>
    <name evidence="17" type="primary">20196267</name>
    <name evidence="16" type="ORF">HELRODRAFT_135018</name>
</gene>
<protein>
    <submittedName>
        <fullName evidence="16 17">Uncharacterized protein</fullName>
    </submittedName>
</protein>
<dbReference type="STRING" id="6412.T1EI67"/>
<keyword evidence="5" id="KW-0813">Transport</keyword>
<evidence type="ECO:0000256" key="3">
    <source>
        <dbReference type="ARBA" id="ARBA00008277"/>
    </source>
</evidence>
<name>T1EI67_HELRO</name>
<comment type="subunit">
    <text evidence="4">May function both as a monomer and a homodimer.</text>
</comment>
<proteinExistence type="inferred from homology"/>
<dbReference type="PANTHER" id="PTHR12613:SF0">
    <property type="entry name" value="ERO1-LIKE PROTEIN"/>
    <property type="match status" value="1"/>
</dbReference>
<evidence type="ECO:0000256" key="8">
    <source>
        <dbReference type="ARBA" id="ARBA00022824"/>
    </source>
</evidence>
<reference evidence="16 18" key="2">
    <citation type="journal article" date="2013" name="Nature">
        <title>Insights into bilaterian evolution from three spiralian genomes.</title>
        <authorList>
            <person name="Simakov O."/>
            <person name="Marletaz F."/>
            <person name="Cho S.J."/>
            <person name="Edsinger-Gonzales E."/>
            <person name="Havlak P."/>
            <person name="Hellsten U."/>
            <person name="Kuo D.H."/>
            <person name="Larsson T."/>
            <person name="Lv J."/>
            <person name="Arendt D."/>
            <person name="Savage R."/>
            <person name="Osoegawa K."/>
            <person name="de Jong P."/>
            <person name="Grimwood J."/>
            <person name="Chapman J.A."/>
            <person name="Shapiro H."/>
            <person name="Aerts A."/>
            <person name="Otillar R.P."/>
            <person name="Terry A.Y."/>
            <person name="Boore J.L."/>
            <person name="Grigoriev I.V."/>
            <person name="Lindberg D.R."/>
            <person name="Seaver E.C."/>
            <person name="Weisblat D.A."/>
            <person name="Putnam N.H."/>
            <person name="Rokhsar D.S."/>
        </authorList>
    </citation>
    <scope>NUCLEOTIDE SEQUENCE</scope>
</reference>
<evidence type="ECO:0000313" key="16">
    <source>
        <dbReference type="EMBL" id="ESO03169.1"/>
    </source>
</evidence>
<evidence type="ECO:0000256" key="13">
    <source>
        <dbReference type="ARBA" id="ARBA00023157"/>
    </source>
</evidence>
<dbReference type="AlphaFoldDB" id="T1EI67"/>
<dbReference type="Proteomes" id="UP000015101">
    <property type="component" value="Unassembled WGS sequence"/>
</dbReference>
<dbReference type="InParanoid" id="T1EI67"/>
<evidence type="ECO:0000313" key="17">
    <source>
        <dbReference type="EnsemblMetazoa" id="HelroP135018"/>
    </source>
</evidence>
<keyword evidence="15" id="KW-0676">Redox-active center</keyword>
<keyword evidence="9" id="KW-0274">FAD</keyword>